<evidence type="ECO:0000256" key="1">
    <source>
        <dbReference type="ARBA" id="ARBA00007613"/>
    </source>
</evidence>
<dbReference type="RefSeq" id="WP_133994265.1">
    <property type="nucleotide sequence ID" value="NZ_SODV01000001.1"/>
</dbReference>
<keyword evidence="2 3" id="KW-0449">Lipoprotein</keyword>
<gene>
    <name evidence="3" type="ORF">EDB95_2662</name>
</gene>
<keyword evidence="2" id="KW-1134">Transmembrane beta strand</keyword>
<dbReference type="GO" id="GO:0005886">
    <property type="term" value="C:plasma membrane"/>
    <property type="evidence" value="ECO:0007669"/>
    <property type="project" value="UniProtKB-SubCell"/>
</dbReference>
<comment type="subcellular location">
    <subcellularLocation>
        <location evidence="2">Cell membrane</location>
        <topology evidence="2">Lipid-anchor</topology>
    </subcellularLocation>
</comment>
<dbReference type="PANTHER" id="PTHR30203:SF33">
    <property type="entry name" value="BLR4455 PROTEIN"/>
    <property type="match status" value="1"/>
</dbReference>
<evidence type="ECO:0000256" key="2">
    <source>
        <dbReference type="RuleBase" id="RU362097"/>
    </source>
</evidence>
<dbReference type="SUPFAM" id="SSF56954">
    <property type="entry name" value="Outer membrane efflux proteins (OEP)"/>
    <property type="match status" value="1"/>
</dbReference>
<dbReference type="PROSITE" id="PS51257">
    <property type="entry name" value="PROKAR_LIPOPROTEIN"/>
    <property type="match status" value="1"/>
</dbReference>
<comment type="similarity">
    <text evidence="1 2">Belongs to the outer membrane factor (OMF) (TC 1.B.17) family.</text>
</comment>
<dbReference type="InterPro" id="IPR010131">
    <property type="entry name" value="MdtP/NodT-like"/>
</dbReference>
<dbReference type="PANTHER" id="PTHR30203">
    <property type="entry name" value="OUTER MEMBRANE CATION EFFLUX PROTEIN"/>
    <property type="match status" value="1"/>
</dbReference>
<organism evidence="3 4">
    <name type="scientific">Dinghuibacter silviterrae</name>
    <dbReference type="NCBI Taxonomy" id="1539049"/>
    <lineage>
        <taxon>Bacteria</taxon>
        <taxon>Pseudomonadati</taxon>
        <taxon>Bacteroidota</taxon>
        <taxon>Chitinophagia</taxon>
        <taxon>Chitinophagales</taxon>
        <taxon>Chitinophagaceae</taxon>
        <taxon>Dinghuibacter</taxon>
    </lineage>
</organism>
<dbReference type="InterPro" id="IPR003423">
    <property type="entry name" value="OMP_efflux"/>
</dbReference>
<dbReference type="NCBIfam" id="TIGR01845">
    <property type="entry name" value="outer_NodT"/>
    <property type="match status" value="1"/>
</dbReference>
<keyword evidence="4" id="KW-1185">Reference proteome</keyword>
<name>A0A4R8DWM9_9BACT</name>
<keyword evidence="2" id="KW-0564">Palmitate</keyword>
<sequence length="468" mass="50490">MNRYKYVIILALALGACRVGRNYERPSLPLPASYAGVATGDTLSIASTAWAQFYTDPLLRQLIDTAVKNNYDLQTALTRIATSGQEVRRAKAAFLPTLSAQVGANTSIYGKNTLNGLSYNAFLGKDHLEDYSVQANLSWEADIWGRIRRQKEAALATYLQTQEAARAVQTTIVSDVAQGYYNLLMLDAQLDIAKHSLALGDSILAMTKLQKDAGDVTQLAVEQADAQRQAAAILVPQLQASIGIQENALHILTGTIPGTPVAREADIRTLTVPDHLDAGVPAALVSRRPDVRAAEMGLVAANAQVGSAQANLYPVLSITAGGGLDAFKASNWFSIPNSLFGLLGGTLVEPILQGRARKTQFEEAKITREQNVIYFRQSVLNAVGEVSNALVSYTQLQDQERIASARLGTLRSAVGHAELLFKSGLATYLEVITAQGNLLSSELDYASVKRQQLSEQVELYRSLGGGWQ</sequence>
<reference evidence="3 4" key="1">
    <citation type="submission" date="2019-03" db="EMBL/GenBank/DDBJ databases">
        <title>Genomic Encyclopedia of Type Strains, Phase IV (KMG-IV): sequencing the most valuable type-strain genomes for metagenomic binning, comparative biology and taxonomic classification.</title>
        <authorList>
            <person name="Goeker M."/>
        </authorList>
    </citation>
    <scope>NUCLEOTIDE SEQUENCE [LARGE SCALE GENOMIC DNA]</scope>
    <source>
        <strain evidence="3 4">DSM 100059</strain>
    </source>
</reference>
<evidence type="ECO:0000313" key="3">
    <source>
        <dbReference type="EMBL" id="TDX01621.1"/>
    </source>
</evidence>
<dbReference type="AlphaFoldDB" id="A0A4R8DWM9"/>
<keyword evidence="2" id="KW-0472">Membrane</keyword>
<dbReference type="EMBL" id="SODV01000001">
    <property type="protein sequence ID" value="TDX01621.1"/>
    <property type="molecule type" value="Genomic_DNA"/>
</dbReference>
<evidence type="ECO:0000313" key="4">
    <source>
        <dbReference type="Proteomes" id="UP000294498"/>
    </source>
</evidence>
<dbReference type="Gene3D" id="2.20.200.10">
    <property type="entry name" value="Outer membrane efflux proteins (OEP)"/>
    <property type="match status" value="1"/>
</dbReference>
<accession>A0A4R8DWM9</accession>
<dbReference type="GO" id="GO:0015562">
    <property type="term" value="F:efflux transmembrane transporter activity"/>
    <property type="evidence" value="ECO:0007669"/>
    <property type="project" value="InterPro"/>
</dbReference>
<proteinExistence type="inferred from homology"/>
<protein>
    <submittedName>
        <fullName evidence="3">NodT family efflux transporter outer membrane factor (OMF) lipoprotein</fullName>
    </submittedName>
</protein>
<dbReference type="Proteomes" id="UP000294498">
    <property type="component" value="Unassembled WGS sequence"/>
</dbReference>
<dbReference type="Pfam" id="PF02321">
    <property type="entry name" value="OEP"/>
    <property type="match status" value="2"/>
</dbReference>
<dbReference type="Gene3D" id="1.20.1600.10">
    <property type="entry name" value="Outer membrane efflux proteins (OEP)"/>
    <property type="match status" value="1"/>
</dbReference>
<dbReference type="OrthoDB" id="9770517at2"/>
<keyword evidence="2" id="KW-0812">Transmembrane</keyword>
<comment type="caution">
    <text evidence="3">The sequence shown here is derived from an EMBL/GenBank/DDBJ whole genome shotgun (WGS) entry which is preliminary data.</text>
</comment>